<gene>
    <name evidence="1" type="ORF">A4X13_0g9218</name>
</gene>
<evidence type="ECO:0000313" key="2">
    <source>
        <dbReference type="Proteomes" id="UP000077521"/>
    </source>
</evidence>
<dbReference type="EMBL" id="LWDF02002327">
    <property type="protein sequence ID" value="KAE8236232.1"/>
    <property type="molecule type" value="Genomic_DNA"/>
</dbReference>
<sequence>MPLYADFFPSPLHTRAGTSDNPYLLLDTDEEEDYVVKTEADGTENIVNAGAGSSSEAALDLVTLSDDDGGLSDDAMVIDAAIQDASAAAVASATEYAIAAGQHDQPPGYTEPSFRERGDGFLGAISVMQGQQRDHWSQYVLRFFRDEIEQEIESRTAHLNARVNTLSNDTVTLRRLLSRLPNATRRFNFSPRSTWSKNKFRRTDFDTMAPAQVRTLARQLLASADGDLQHPIIQRNAVYAACIRRFQML</sequence>
<reference evidence="1" key="1">
    <citation type="submission" date="2016-04" db="EMBL/GenBank/DDBJ databases">
        <authorList>
            <person name="Nguyen H.D."/>
            <person name="Samba Siva P."/>
            <person name="Cullis J."/>
            <person name="Levesque C.A."/>
            <person name="Hambleton S."/>
        </authorList>
    </citation>
    <scope>NUCLEOTIDE SEQUENCE</scope>
    <source>
        <strain evidence="1">DAOMC 236416</strain>
    </source>
</reference>
<protein>
    <submittedName>
        <fullName evidence="1">Uncharacterized protein</fullName>
    </submittedName>
</protein>
<name>A0A177SYM1_9BASI</name>
<organism evidence="1 2">
    <name type="scientific">Tilletia indica</name>
    <dbReference type="NCBI Taxonomy" id="43049"/>
    <lineage>
        <taxon>Eukaryota</taxon>
        <taxon>Fungi</taxon>
        <taxon>Dikarya</taxon>
        <taxon>Basidiomycota</taxon>
        <taxon>Ustilaginomycotina</taxon>
        <taxon>Exobasidiomycetes</taxon>
        <taxon>Tilletiales</taxon>
        <taxon>Tilletiaceae</taxon>
        <taxon>Tilletia</taxon>
    </lineage>
</organism>
<accession>A0A177SYM1</accession>
<dbReference type="Proteomes" id="UP000077521">
    <property type="component" value="Unassembled WGS sequence"/>
</dbReference>
<dbReference type="AlphaFoldDB" id="A0A177SYM1"/>
<reference evidence="1" key="2">
    <citation type="journal article" date="2019" name="IMA Fungus">
        <title>Genome sequencing and comparison of five Tilletia species to identify candidate genes for the detection of regulated species infecting wheat.</title>
        <authorList>
            <person name="Nguyen H.D.T."/>
            <person name="Sultana T."/>
            <person name="Kesanakurti P."/>
            <person name="Hambleton S."/>
        </authorList>
    </citation>
    <scope>NUCLEOTIDE SEQUENCE</scope>
    <source>
        <strain evidence="1">DAOMC 236416</strain>
    </source>
</reference>
<proteinExistence type="predicted"/>
<evidence type="ECO:0000313" key="1">
    <source>
        <dbReference type="EMBL" id="KAE8236232.1"/>
    </source>
</evidence>
<dbReference type="OrthoDB" id="3361399at2759"/>
<keyword evidence="2" id="KW-1185">Reference proteome</keyword>
<comment type="caution">
    <text evidence="1">The sequence shown here is derived from an EMBL/GenBank/DDBJ whole genome shotgun (WGS) entry which is preliminary data.</text>
</comment>